<feature type="region of interest" description="Disordered" evidence="1">
    <location>
        <begin position="141"/>
        <end position="176"/>
    </location>
</feature>
<evidence type="ECO:0000313" key="2">
    <source>
        <dbReference type="EMBL" id="CAC5420387.1"/>
    </source>
</evidence>
<dbReference type="OrthoDB" id="6092537at2759"/>
<accession>A0A6J8EJC0</accession>
<evidence type="ECO:0000256" key="1">
    <source>
        <dbReference type="SAM" id="MobiDB-lite"/>
    </source>
</evidence>
<protein>
    <submittedName>
        <fullName evidence="2">Uncharacterized protein</fullName>
    </submittedName>
</protein>
<name>A0A6J8EJC0_MYTCO</name>
<dbReference type="AlphaFoldDB" id="A0A6J8EJC0"/>
<reference evidence="2 3" key="1">
    <citation type="submission" date="2020-06" db="EMBL/GenBank/DDBJ databases">
        <authorList>
            <person name="Li R."/>
            <person name="Bekaert M."/>
        </authorList>
    </citation>
    <scope>NUCLEOTIDE SEQUENCE [LARGE SCALE GENOMIC DNA]</scope>
    <source>
        <strain evidence="3">wild</strain>
    </source>
</reference>
<keyword evidence="3" id="KW-1185">Reference proteome</keyword>
<dbReference type="EMBL" id="CACVKT020009131">
    <property type="protein sequence ID" value="CAC5420387.1"/>
    <property type="molecule type" value="Genomic_DNA"/>
</dbReference>
<organism evidence="2 3">
    <name type="scientific">Mytilus coruscus</name>
    <name type="common">Sea mussel</name>
    <dbReference type="NCBI Taxonomy" id="42192"/>
    <lineage>
        <taxon>Eukaryota</taxon>
        <taxon>Metazoa</taxon>
        <taxon>Spiralia</taxon>
        <taxon>Lophotrochozoa</taxon>
        <taxon>Mollusca</taxon>
        <taxon>Bivalvia</taxon>
        <taxon>Autobranchia</taxon>
        <taxon>Pteriomorphia</taxon>
        <taxon>Mytilida</taxon>
        <taxon>Mytiloidea</taxon>
        <taxon>Mytilidae</taxon>
        <taxon>Mytilinae</taxon>
        <taxon>Mytilus</taxon>
    </lineage>
</organism>
<evidence type="ECO:0000313" key="3">
    <source>
        <dbReference type="Proteomes" id="UP000507470"/>
    </source>
</evidence>
<sequence length="205" mass="23390">MVNAMIQELASNNDTNEAAAKVVESVNLKDSDSRDTESEADEGKYRQVEDTNFMNSLFDFLEFDNNSIKKVTRLGRCRKKKANSYSIDTQNGETSELKPRPIRVTLKDADVKQEMMKKLSKLKSLEHVKELDPLIKLSTTQDMSKSEREANKLSITQDMSKSEREANKLKLQEAKDVNDKDKLGKFKYIVGGPPSERRVVKVQRI</sequence>
<dbReference type="Proteomes" id="UP000507470">
    <property type="component" value="Unassembled WGS sequence"/>
</dbReference>
<proteinExistence type="predicted"/>
<feature type="compositionally biased region" description="Basic and acidic residues" evidence="1">
    <location>
        <begin position="160"/>
        <end position="176"/>
    </location>
</feature>
<gene>
    <name evidence="2" type="ORF">MCOR_52610</name>
</gene>